<dbReference type="GO" id="GO:0050661">
    <property type="term" value="F:NADP binding"/>
    <property type="evidence" value="ECO:0007669"/>
    <property type="project" value="InterPro"/>
</dbReference>
<dbReference type="Pfam" id="PF00743">
    <property type="entry name" value="FMO-like"/>
    <property type="match status" value="1"/>
</dbReference>
<protein>
    <submittedName>
        <fullName evidence="4">Cyclohexanone monooxygenase</fullName>
    </submittedName>
</protein>
<dbReference type="GO" id="GO:0004499">
    <property type="term" value="F:N,N-dimethylaniline monooxygenase activity"/>
    <property type="evidence" value="ECO:0007669"/>
    <property type="project" value="InterPro"/>
</dbReference>
<dbReference type="AlphaFoldDB" id="A0AAE6DJR2"/>
<evidence type="ECO:0000313" key="5">
    <source>
        <dbReference type="Proteomes" id="UP000296079"/>
    </source>
</evidence>
<dbReference type="Gene3D" id="3.50.50.60">
    <property type="entry name" value="FAD/NAD(P)-binding domain"/>
    <property type="match status" value="2"/>
</dbReference>
<dbReference type="InterPro" id="IPR051209">
    <property type="entry name" value="FAD-bind_Monooxygenase_sf"/>
</dbReference>
<keyword evidence="2" id="KW-0274">FAD</keyword>
<evidence type="ECO:0000256" key="1">
    <source>
        <dbReference type="ARBA" id="ARBA00022630"/>
    </source>
</evidence>
<keyword evidence="4" id="KW-0503">Monooxygenase</keyword>
<accession>A0AAE6DJR2</accession>
<gene>
    <name evidence="4" type="ORF">E6A55_28005</name>
</gene>
<proteinExistence type="predicted"/>
<dbReference type="Proteomes" id="UP000296079">
    <property type="component" value="Chromosome 2"/>
</dbReference>
<keyword evidence="3" id="KW-0560">Oxidoreductase</keyword>
<dbReference type="PANTHER" id="PTHR42877:SF4">
    <property type="entry name" value="FAD_NAD(P)-BINDING DOMAIN-CONTAINING PROTEIN-RELATED"/>
    <property type="match status" value="1"/>
</dbReference>
<reference evidence="4 5" key="1">
    <citation type="submission" date="2019-04" db="EMBL/GenBank/DDBJ databases">
        <title>Long-read de novo sequencing of Cupriavidus necator H16.</title>
        <authorList>
            <person name="Little G.T."/>
            <person name="Ehsaan M."/>
            <person name="Arenas-Lopez C."/>
            <person name="Jawed K."/>
            <person name="Winzer K."/>
            <person name="Kovacs K."/>
            <person name="Malys N."/>
            <person name="Minton N.P."/>
        </authorList>
    </citation>
    <scope>NUCLEOTIDE SEQUENCE [LARGE SCALE GENOMIC DNA]</scope>
    <source>
        <strain evidence="4 5">H16</strain>
    </source>
</reference>
<sequence>MVPAICKAVPHEQTTKPERQSTMYIEPSNAAIPSAAGTNPLAARSELRDVFTNIARQRQIAESDLRKYLADVDPALLLASLVHITRDPSLLSRYAPELKMPDKGDLMPGVKVVETLKGFAQVATIPGAIRQEMIELTVAALDKPASEQTEYLSGYDLAPDLFLKMAAMVTGEPIDAEFGDMLLEQAGFVRNQPVLPQRGRPTERIELAIIGAGMSGIAAAIQAKDRGFRYRIFDSNNKVGGVWAANDYPGVAVDTPATYYSLSYELNPSWSNYYPVGSEYLRYLEGIVEKHNISEFIELESEILKIQWIEEDQEWELMVVKKGREASRVRATAVMSCLGHLNRPNYPDLQGRETFKGVSIHANRWKHDVDLRGKRVGIIGTGATGVQVIGKISQEVDHLTVFMRQPMWIIPNQAGDGDIPQSKRWARQYLPYFLHWDRLKSYWTYSDKVGYPIVRADPEWAKTHVSISPANDRLMQFCINYINSCFGEGSELARKLTPDYAPLGKRSVRDPYDFAPGGFYYALSQPNVALETSKLARVVPDGILTVDGKLIELDVIIYATGLTLDWLSPIEVAGRNGVRLSDVWRDNNPSSYLGGMVPKFPNLFINSGPHTGAGHAGGHNFMAEVVNHYAMECLQLLVEEDARSLEVTQEAFDEHNRKLDEKMAGAIWAWERRAHTYYTNQKGRPILPTPWRHVDFWRMTREPMKEAFILR</sequence>
<dbReference type="EMBL" id="CP039288">
    <property type="protein sequence ID" value="QCC04360.1"/>
    <property type="molecule type" value="Genomic_DNA"/>
</dbReference>
<evidence type="ECO:0000256" key="2">
    <source>
        <dbReference type="ARBA" id="ARBA00022827"/>
    </source>
</evidence>
<dbReference type="RefSeq" id="WP_081225820.1">
    <property type="nucleotide sequence ID" value="NC_008314.1"/>
</dbReference>
<dbReference type="InterPro" id="IPR000960">
    <property type="entry name" value="Flavin_mOase"/>
</dbReference>
<dbReference type="InterPro" id="IPR020946">
    <property type="entry name" value="Flavin_mOase-like"/>
</dbReference>
<evidence type="ECO:0000313" key="4">
    <source>
        <dbReference type="EMBL" id="QCC04360.1"/>
    </source>
</evidence>
<dbReference type="PANTHER" id="PTHR42877">
    <property type="entry name" value="L-ORNITHINE N(5)-MONOOXYGENASE-RELATED"/>
    <property type="match status" value="1"/>
</dbReference>
<name>A0AAE6DJR2_CUPNH</name>
<keyword evidence="1" id="KW-0285">Flavoprotein</keyword>
<evidence type="ECO:0000256" key="3">
    <source>
        <dbReference type="ARBA" id="ARBA00023002"/>
    </source>
</evidence>
<organism evidence="4 5">
    <name type="scientific">Cupriavidus necator (strain ATCC 17699 / DSM 428 / KCTC 22496 / NCIMB 10442 / H16 / Stanier 337)</name>
    <name type="common">Ralstonia eutropha</name>
    <dbReference type="NCBI Taxonomy" id="381666"/>
    <lineage>
        <taxon>Bacteria</taxon>
        <taxon>Pseudomonadati</taxon>
        <taxon>Pseudomonadota</taxon>
        <taxon>Betaproteobacteria</taxon>
        <taxon>Burkholderiales</taxon>
        <taxon>Burkholderiaceae</taxon>
        <taxon>Cupriavidus</taxon>
    </lineage>
</organism>
<dbReference type="GO" id="GO:0050660">
    <property type="term" value="F:flavin adenine dinucleotide binding"/>
    <property type="evidence" value="ECO:0007669"/>
    <property type="project" value="InterPro"/>
</dbReference>
<dbReference type="InterPro" id="IPR036188">
    <property type="entry name" value="FAD/NAD-bd_sf"/>
</dbReference>
<dbReference type="SUPFAM" id="SSF51905">
    <property type="entry name" value="FAD/NAD(P)-binding domain"/>
    <property type="match status" value="2"/>
</dbReference>
<dbReference type="PRINTS" id="PR00370">
    <property type="entry name" value="FMOXYGENASE"/>
</dbReference>